<keyword evidence="6 13" id="KW-0808">Transferase</keyword>
<comment type="subunit">
    <text evidence="4">Homotetramer.</text>
</comment>
<dbReference type="PROSITE" id="PS00098">
    <property type="entry name" value="THIOLASE_1"/>
    <property type="match status" value="1"/>
</dbReference>
<dbReference type="EC" id="2.3.1.9" evidence="5"/>
<dbReference type="Pfam" id="PF00108">
    <property type="entry name" value="Thiolase_N"/>
    <property type="match status" value="1"/>
</dbReference>
<evidence type="ECO:0000256" key="14">
    <source>
        <dbReference type="SAM" id="SignalP"/>
    </source>
</evidence>
<evidence type="ECO:0000256" key="7">
    <source>
        <dbReference type="ARBA" id="ARBA00022723"/>
    </source>
</evidence>
<dbReference type="InterPro" id="IPR002155">
    <property type="entry name" value="Thiolase"/>
</dbReference>
<evidence type="ECO:0000256" key="11">
    <source>
        <dbReference type="ARBA" id="ARBA00023315"/>
    </source>
</evidence>
<dbReference type="InterPro" id="IPR020613">
    <property type="entry name" value="Thiolase_CS"/>
</dbReference>
<feature type="chain" id="PRO_5036211299" description="acetyl-CoA C-acetyltransferase" evidence="14">
    <location>
        <begin position="17"/>
        <end position="405"/>
    </location>
</feature>
<feature type="domain" description="Thiolase C-terminal" evidence="16">
    <location>
        <begin position="285"/>
        <end position="404"/>
    </location>
</feature>
<dbReference type="Gene3D" id="3.40.47.10">
    <property type="match status" value="1"/>
</dbReference>
<keyword evidence="9" id="KW-0630">Potassium</keyword>
<dbReference type="PANTHER" id="PTHR18919:SF156">
    <property type="entry name" value="ACETYL-COA ACETYLTRANSFERASE, MITOCHONDRIAL"/>
    <property type="match status" value="1"/>
</dbReference>
<dbReference type="OrthoDB" id="5404651at2759"/>
<feature type="domain" description="Thiolase N-terminal" evidence="15">
    <location>
        <begin position="19"/>
        <end position="277"/>
    </location>
</feature>
<comment type="pathway">
    <text evidence="2">Lipid metabolism.</text>
</comment>
<evidence type="ECO:0000256" key="2">
    <source>
        <dbReference type="ARBA" id="ARBA00005189"/>
    </source>
</evidence>
<dbReference type="EMBL" id="CAJPIZ010031666">
    <property type="protein sequence ID" value="CAG2120140.1"/>
    <property type="molecule type" value="Genomic_DNA"/>
</dbReference>
<evidence type="ECO:0000313" key="18">
    <source>
        <dbReference type="Proteomes" id="UP000759131"/>
    </source>
</evidence>
<dbReference type="GO" id="GO:0046872">
    <property type="term" value="F:metal ion binding"/>
    <property type="evidence" value="ECO:0007669"/>
    <property type="project" value="UniProtKB-KW"/>
</dbReference>
<reference evidence="17" key="1">
    <citation type="submission" date="2020-11" db="EMBL/GenBank/DDBJ databases">
        <authorList>
            <person name="Tran Van P."/>
        </authorList>
    </citation>
    <scope>NUCLEOTIDE SEQUENCE</scope>
</reference>
<dbReference type="EMBL" id="OC886241">
    <property type="protein sequence ID" value="CAD7644503.1"/>
    <property type="molecule type" value="Genomic_DNA"/>
</dbReference>
<keyword evidence="14" id="KW-0732">Signal</keyword>
<dbReference type="Proteomes" id="UP000759131">
    <property type="component" value="Unassembled WGS sequence"/>
</dbReference>
<evidence type="ECO:0000313" key="17">
    <source>
        <dbReference type="EMBL" id="CAD7644503.1"/>
    </source>
</evidence>
<evidence type="ECO:0000256" key="10">
    <source>
        <dbReference type="ARBA" id="ARBA00023128"/>
    </source>
</evidence>
<dbReference type="Pfam" id="PF02803">
    <property type="entry name" value="Thiolase_C"/>
    <property type="match status" value="1"/>
</dbReference>
<dbReference type="InterPro" id="IPR020616">
    <property type="entry name" value="Thiolase_N"/>
</dbReference>
<keyword evidence="11 13" id="KW-0012">Acyltransferase</keyword>
<dbReference type="GO" id="GO:0005739">
    <property type="term" value="C:mitochondrion"/>
    <property type="evidence" value="ECO:0007669"/>
    <property type="project" value="UniProtKB-SubCell"/>
</dbReference>
<evidence type="ECO:0000256" key="1">
    <source>
        <dbReference type="ARBA" id="ARBA00004173"/>
    </source>
</evidence>
<dbReference type="AlphaFoldDB" id="A0A7R9LMN3"/>
<feature type="non-terminal residue" evidence="17">
    <location>
        <position position="1"/>
    </location>
</feature>
<dbReference type="InterPro" id="IPR016039">
    <property type="entry name" value="Thiolase-like"/>
</dbReference>
<dbReference type="SUPFAM" id="SSF53901">
    <property type="entry name" value="Thiolase-like"/>
    <property type="match status" value="2"/>
</dbReference>
<name>A0A7R9LMN3_9ACAR</name>
<evidence type="ECO:0000259" key="16">
    <source>
        <dbReference type="Pfam" id="PF02803"/>
    </source>
</evidence>
<evidence type="ECO:0000256" key="6">
    <source>
        <dbReference type="ARBA" id="ARBA00022679"/>
    </source>
</evidence>
<comment type="similarity">
    <text evidence="3 13">Belongs to the thiolase-like superfamily. Thiolase family.</text>
</comment>
<dbReference type="PROSITE" id="PS00737">
    <property type="entry name" value="THIOLASE_2"/>
    <property type="match status" value="1"/>
</dbReference>
<feature type="signal peptide" evidence="14">
    <location>
        <begin position="1"/>
        <end position="16"/>
    </location>
</feature>
<dbReference type="GO" id="GO:0003985">
    <property type="term" value="F:acetyl-CoA C-acetyltransferase activity"/>
    <property type="evidence" value="ECO:0007669"/>
    <property type="project" value="UniProtKB-EC"/>
</dbReference>
<dbReference type="PANTHER" id="PTHR18919">
    <property type="entry name" value="ACETYL-COA C-ACYLTRANSFERASE"/>
    <property type="match status" value="1"/>
</dbReference>
<evidence type="ECO:0000256" key="12">
    <source>
        <dbReference type="PIRSR" id="PIRSR000429-1"/>
    </source>
</evidence>
<feature type="active site" description="Proton acceptor" evidence="12">
    <location>
        <position position="391"/>
    </location>
</feature>
<feature type="active site" description="Proton acceptor" evidence="12">
    <location>
        <position position="363"/>
    </location>
</feature>
<evidence type="ECO:0000256" key="4">
    <source>
        <dbReference type="ARBA" id="ARBA00011881"/>
    </source>
</evidence>
<protein>
    <recommendedName>
        <fullName evidence="5">acetyl-CoA C-acetyltransferase</fullName>
        <ecNumber evidence="5">2.3.1.9</ecNumber>
    </recommendedName>
</protein>
<evidence type="ECO:0000256" key="5">
    <source>
        <dbReference type="ARBA" id="ARBA00012705"/>
    </source>
</evidence>
<dbReference type="InterPro" id="IPR020615">
    <property type="entry name" value="Thiolase_acyl_enz_int_AS"/>
</dbReference>
<evidence type="ECO:0000256" key="9">
    <source>
        <dbReference type="ARBA" id="ARBA00022958"/>
    </source>
</evidence>
<dbReference type="CDD" id="cd00751">
    <property type="entry name" value="thiolase"/>
    <property type="match status" value="1"/>
</dbReference>
<dbReference type="GO" id="GO:0006635">
    <property type="term" value="P:fatty acid beta-oxidation"/>
    <property type="evidence" value="ECO:0007669"/>
    <property type="project" value="TreeGrafter"/>
</dbReference>
<dbReference type="InterPro" id="IPR020610">
    <property type="entry name" value="Thiolase_AS"/>
</dbReference>
<gene>
    <name evidence="17" type="ORF">OSB1V03_LOCUS20087</name>
</gene>
<dbReference type="PROSITE" id="PS00099">
    <property type="entry name" value="THIOLASE_3"/>
    <property type="match status" value="1"/>
</dbReference>
<keyword evidence="18" id="KW-1185">Reference proteome</keyword>
<evidence type="ECO:0000256" key="13">
    <source>
        <dbReference type="RuleBase" id="RU003557"/>
    </source>
</evidence>
<evidence type="ECO:0000259" key="15">
    <source>
        <dbReference type="Pfam" id="PF00108"/>
    </source>
</evidence>
<evidence type="ECO:0000256" key="3">
    <source>
        <dbReference type="ARBA" id="ARBA00010982"/>
    </source>
</evidence>
<proteinExistence type="inferred from homology"/>
<accession>A0A7R9LMN3</accession>
<organism evidence="17">
    <name type="scientific">Medioppia subpectinata</name>
    <dbReference type="NCBI Taxonomy" id="1979941"/>
    <lineage>
        <taxon>Eukaryota</taxon>
        <taxon>Metazoa</taxon>
        <taxon>Ecdysozoa</taxon>
        <taxon>Arthropoda</taxon>
        <taxon>Chelicerata</taxon>
        <taxon>Arachnida</taxon>
        <taxon>Acari</taxon>
        <taxon>Acariformes</taxon>
        <taxon>Sarcoptiformes</taxon>
        <taxon>Oribatida</taxon>
        <taxon>Brachypylina</taxon>
        <taxon>Oppioidea</taxon>
        <taxon>Oppiidae</taxon>
        <taxon>Medioppia</taxon>
    </lineage>
</organism>
<dbReference type="NCBIfam" id="TIGR01930">
    <property type="entry name" value="AcCoA-C-Actrans"/>
    <property type="match status" value="1"/>
</dbReference>
<evidence type="ECO:0000256" key="8">
    <source>
        <dbReference type="ARBA" id="ARBA00022946"/>
    </source>
</evidence>
<dbReference type="PIRSF" id="PIRSF000429">
    <property type="entry name" value="Ac-CoA_Ac_transf"/>
    <property type="match status" value="1"/>
</dbReference>
<keyword evidence="10" id="KW-0496">Mitochondrion</keyword>
<keyword evidence="7" id="KW-0479">Metal-binding</keyword>
<comment type="subcellular location">
    <subcellularLocation>
        <location evidence="1">Mitochondrion</location>
    </subcellularLocation>
</comment>
<keyword evidence="8" id="KW-0809">Transit peptide</keyword>
<feature type="active site" description="Acyl-thioester intermediate" evidence="12">
    <location>
        <position position="103"/>
    </location>
</feature>
<sequence>LSLSLSLSLTLSHSLSQSVYIVSVARTPIGSFRGSLSTVIAPALGSVAIKGAIERAGIAPDVVDEVIMGHGLSAGVVHAAADRAAAGAGLPASVVCSTVNKGCASGMKAIMMAAQSIGRGDTEVMVAGGMESMSNAPYNLARGELPYGAASLNDGVLEGLTDPFSGQHVGYLADTEAAKQGITRSAQDEYAVNSYRRSARAAADGLSLKEIVPVIVSGQRGRPDVTVADDEEYRRVDFERVPALAPVFVRDGTGTVTAANASPISDGAAAAVLMSASAVHRLGVRPLAKVIAYADVGVEPALFTVAPIYVIPKVLEKAGLQISDIAHWEINEAFSTVPLISIKHLGLATELVNPNGGAVSLGHPVGCSGARIVNHLALHLKPNEYGLAAICNGGGGASALLVQKL</sequence>
<dbReference type="InterPro" id="IPR020617">
    <property type="entry name" value="Thiolase_C"/>
</dbReference>